<dbReference type="EMBL" id="CP028903">
    <property type="protein sequence ID" value="AWB07488.1"/>
    <property type="molecule type" value="Genomic_DNA"/>
</dbReference>
<organism evidence="1 2">
    <name type="scientific">Azospirillum humicireducens</name>
    <dbReference type="NCBI Taxonomy" id="1226968"/>
    <lineage>
        <taxon>Bacteria</taxon>
        <taxon>Pseudomonadati</taxon>
        <taxon>Pseudomonadota</taxon>
        <taxon>Alphaproteobacteria</taxon>
        <taxon>Rhodospirillales</taxon>
        <taxon>Azospirillaceae</taxon>
        <taxon>Azospirillum</taxon>
    </lineage>
</organism>
<dbReference type="AlphaFoldDB" id="A0A2R4VSQ5"/>
<dbReference type="RefSeq" id="WP_108547774.1">
    <property type="nucleotide sequence ID" value="NZ_CP028903.1"/>
</dbReference>
<evidence type="ECO:0000313" key="2">
    <source>
        <dbReference type="Proteomes" id="UP000077405"/>
    </source>
</evidence>
<protein>
    <recommendedName>
        <fullName evidence="3">Tail fiber protein</fullName>
    </recommendedName>
</protein>
<gene>
    <name evidence="1" type="ORF">A6A40_20905</name>
</gene>
<dbReference type="InterPro" id="IPR043136">
    <property type="entry name" value="B30.2/SPRY_sf"/>
</dbReference>
<keyword evidence="1" id="KW-0614">Plasmid</keyword>
<dbReference type="Proteomes" id="UP000077405">
    <property type="component" value="Plasmid pYZ2"/>
</dbReference>
<evidence type="ECO:0008006" key="3">
    <source>
        <dbReference type="Google" id="ProtNLM"/>
    </source>
</evidence>
<dbReference type="Gene3D" id="2.60.120.920">
    <property type="match status" value="1"/>
</dbReference>
<reference evidence="1 2" key="1">
    <citation type="submission" date="2018-04" db="EMBL/GenBank/DDBJ databases">
        <title>Complete genome sequence of the nitrogen-fixing bacterium Azospirillum humicireducens type strain SgZ-5.</title>
        <authorList>
            <person name="Yu Z."/>
        </authorList>
    </citation>
    <scope>NUCLEOTIDE SEQUENCE [LARGE SCALE GENOMIC DNA]</scope>
    <source>
        <strain evidence="1 2">SgZ-5</strain>
        <plasmid evidence="1 2">pYZ2</plasmid>
    </source>
</reference>
<name>A0A2R4VSQ5_9PROT</name>
<dbReference type="OrthoDB" id="7579869at2"/>
<proteinExistence type="predicted"/>
<evidence type="ECO:0000313" key="1">
    <source>
        <dbReference type="EMBL" id="AWB07488.1"/>
    </source>
</evidence>
<keyword evidence="2" id="KW-1185">Reference proteome</keyword>
<dbReference type="KEGG" id="ahu:A6A40_20905"/>
<accession>A0A2R4VSQ5</accession>
<sequence>MTTLANMLAAAQRLLTYYNGDEKTAQNPGGLTGVGGMADNWDPCIQDIGTVANGVGTAMTAASTSEGNAAASATAAAGSATAANASKLAAATSEGNAAGSATAAANSALAAAGSATAANASKLAAATSEGNAAGSATTATQQAGIAATKAGEAAGSATTATQQAGIATTKAGEAAGSATTATQQAGIAATKASEAAAAADRVATFDPATFAKLASNAFTGKQTIVASGAILPASTGIAGQNNAGALEVQSQMTGGNAATAGAAFISFHRPGNFAAHLGLDTDNKLKYGGWSLGQSAYEIFHAGNLPVTVSNGVINFASPPTVAGNAIGGGEDTAASLAAASTVNLAGTTAKAISITAGAGPINAWGNAPAGVHRDVTFAVAVVLTYNATSAILVGGGGITTMIGDTCRFESLGGGNWRMLSYQRANGMPVGSVVSQSLNPSDKSANVALADGNRTANNVGGGVGSGRAVAAITTPTYWEVVVPAMTNPSIPGIAAAAAPVSDYLTNSALGWGYLWNGYKGNSGQGQAFGEAWGAGERLCFAYHPNSRGFWMGKVVNNVAVWGGGGNPVTGANPAYTIPPDTPVFPCYSVVGAGSSFFFAFGSGQQAASPPSGFLAFT</sequence>
<geneLocation type="plasmid" evidence="1 2">
    <name>pYZ2</name>
</geneLocation>